<dbReference type="Proteomes" id="UP000314294">
    <property type="component" value="Unassembled WGS sequence"/>
</dbReference>
<organism evidence="2 3">
    <name type="scientific">Liparis tanakae</name>
    <name type="common">Tanaka's snailfish</name>
    <dbReference type="NCBI Taxonomy" id="230148"/>
    <lineage>
        <taxon>Eukaryota</taxon>
        <taxon>Metazoa</taxon>
        <taxon>Chordata</taxon>
        <taxon>Craniata</taxon>
        <taxon>Vertebrata</taxon>
        <taxon>Euteleostomi</taxon>
        <taxon>Actinopterygii</taxon>
        <taxon>Neopterygii</taxon>
        <taxon>Teleostei</taxon>
        <taxon>Neoteleostei</taxon>
        <taxon>Acanthomorphata</taxon>
        <taxon>Eupercaria</taxon>
        <taxon>Perciformes</taxon>
        <taxon>Cottioidei</taxon>
        <taxon>Cottales</taxon>
        <taxon>Liparidae</taxon>
        <taxon>Liparis</taxon>
    </lineage>
</organism>
<proteinExistence type="predicted"/>
<evidence type="ECO:0000313" key="2">
    <source>
        <dbReference type="EMBL" id="TNN88140.1"/>
    </source>
</evidence>
<protein>
    <submittedName>
        <fullName evidence="2">Uncharacterized protein</fullName>
    </submittedName>
</protein>
<dbReference type="OrthoDB" id="10666033at2759"/>
<dbReference type="EMBL" id="SRLO01000007">
    <property type="protein sequence ID" value="TNN88140.1"/>
    <property type="molecule type" value="Genomic_DNA"/>
</dbReference>
<keyword evidence="3" id="KW-1185">Reference proteome</keyword>
<name>A0A4Z2JDA0_9TELE</name>
<comment type="caution">
    <text evidence="2">The sequence shown here is derived from an EMBL/GenBank/DDBJ whole genome shotgun (WGS) entry which is preliminary data.</text>
</comment>
<feature type="compositionally biased region" description="Basic and acidic residues" evidence="1">
    <location>
        <begin position="17"/>
        <end position="27"/>
    </location>
</feature>
<gene>
    <name evidence="2" type="ORF">EYF80_001721</name>
</gene>
<evidence type="ECO:0000313" key="3">
    <source>
        <dbReference type="Proteomes" id="UP000314294"/>
    </source>
</evidence>
<sequence length="273" mass="30814">MKAGGALQQEGCSTAEQKARSRNEIRHGPRIIRRRARTMNSSPGHGTETSRRTEAEYPSSREWGAVPWLRAHQSSMRAPLPLHELRIQLSFVDYRSCWLHAGRQEEFGDFTRQPAATVHHKHVDVLLDRTAVGEQLPYRTRTLNIQGEPSLCQNLGCSLINVNTLLESLVFGAPRFRCINPRVNAWAPVSWRSDGRAPGGTGVIFCFSSDPHVRPLPRETQQRKALFLCLYEDFPPSSFKVLSQLVMWRAPGALHPGFQSDTDTLPWGLAKRK</sequence>
<dbReference type="AlphaFoldDB" id="A0A4Z2JDA0"/>
<reference evidence="2 3" key="1">
    <citation type="submission" date="2019-03" db="EMBL/GenBank/DDBJ databases">
        <title>First draft genome of Liparis tanakae, snailfish: a comprehensive survey of snailfish specific genes.</title>
        <authorList>
            <person name="Kim W."/>
            <person name="Song I."/>
            <person name="Jeong J.-H."/>
            <person name="Kim D."/>
            <person name="Kim S."/>
            <person name="Ryu S."/>
            <person name="Song J.Y."/>
            <person name="Lee S.K."/>
        </authorList>
    </citation>
    <scope>NUCLEOTIDE SEQUENCE [LARGE SCALE GENOMIC DNA]</scope>
    <source>
        <tissue evidence="2">Muscle</tissue>
    </source>
</reference>
<accession>A0A4Z2JDA0</accession>
<feature type="compositionally biased region" description="Basic residues" evidence="1">
    <location>
        <begin position="28"/>
        <end position="37"/>
    </location>
</feature>
<evidence type="ECO:0000256" key="1">
    <source>
        <dbReference type="SAM" id="MobiDB-lite"/>
    </source>
</evidence>
<feature type="region of interest" description="Disordered" evidence="1">
    <location>
        <begin position="1"/>
        <end position="57"/>
    </location>
</feature>